<organism evidence="1 2">
    <name type="scientific">Rhizophagus irregularis</name>
    <dbReference type="NCBI Taxonomy" id="588596"/>
    <lineage>
        <taxon>Eukaryota</taxon>
        <taxon>Fungi</taxon>
        <taxon>Fungi incertae sedis</taxon>
        <taxon>Mucoromycota</taxon>
        <taxon>Glomeromycotina</taxon>
        <taxon>Glomeromycetes</taxon>
        <taxon>Glomerales</taxon>
        <taxon>Glomeraceae</taxon>
        <taxon>Rhizophagus</taxon>
    </lineage>
</organism>
<protein>
    <submittedName>
        <fullName evidence="1">Uncharacterized protein</fullName>
    </submittedName>
</protein>
<dbReference type="OrthoDB" id="2354627at2759"/>
<accession>A0A915Z5H7</accession>
<reference evidence="1" key="1">
    <citation type="submission" date="2020-05" db="EMBL/GenBank/DDBJ databases">
        <authorList>
            <person name="Rincon C."/>
            <person name="Sanders R I."/>
            <person name="Robbins C."/>
            <person name="Chaturvedi A."/>
        </authorList>
    </citation>
    <scope>NUCLEOTIDE SEQUENCE</scope>
    <source>
        <strain evidence="1">CHB12</strain>
    </source>
</reference>
<gene>
    <name evidence="1" type="ORF">CHRIB12_LOCUS9545</name>
</gene>
<dbReference type="AlphaFoldDB" id="A0A915Z5H7"/>
<evidence type="ECO:0000313" key="2">
    <source>
        <dbReference type="Proteomes" id="UP000684084"/>
    </source>
</evidence>
<dbReference type="EMBL" id="CAGKOT010000018">
    <property type="protein sequence ID" value="CAB5363465.1"/>
    <property type="molecule type" value="Genomic_DNA"/>
</dbReference>
<name>A0A915Z5H7_9GLOM</name>
<comment type="caution">
    <text evidence="1">The sequence shown here is derived from an EMBL/GenBank/DDBJ whole genome shotgun (WGS) entry which is preliminary data.</text>
</comment>
<proteinExistence type="predicted"/>
<sequence>MRRKLDQASSSSQSATLEADIVEIVTERKVIHFSADEDLLSIIWIANLKLWIRMKILFYLKADSYYQLPCIELRICFLVFWPSDWNFYTVSSIVEVKKYRIDIFCELNSIQYHGLFSY</sequence>
<dbReference type="Proteomes" id="UP000684084">
    <property type="component" value="Unassembled WGS sequence"/>
</dbReference>
<evidence type="ECO:0000313" key="1">
    <source>
        <dbReference type="EMBL" id="CAB5363465.1"/>
    </source>
</evidence>